<reference evidence="1 2" key="1">
    <citation type="submission" date="2019-03" db="EMBL/GenBank/DDBJ databases">
        <title>Genomic Encyclopedia of Type Strains, Phase IV (KMG-IV): sequencing the most valuable type-strain genomes for metagenomic binning, comparative biology and taxonomic classification.</title>
        <authorList>
            <person name="Goeker M."/>
        </authorList>
    </citation>
    <scope>NUCLEOTIDE SEQUENCE [LARGE SCALE GENOMIC DNA]</scope>
    <source>
        <strain evidence="1 2">DSM 45934</strain>
    </source>
</reference>
<dbReference type="Pfam" id="PF05988">
    <property type="entry name" value="DUF899"/>
    <property type="match status" value="1"/>
</dbReference>
<evidence type="ECO:0000313" key="1">
    <source>
        <dbReference type="EMBL" id="TCO61009.1"/>
    </source>
</evidence>
<comment type="caution">
    <text evidence="1">The sequence shown here is derived from an EMBL/GenBank/DDBJ whole genome shotgun (WGS) entry which is preliminary data.</text>
</comment>
<proteinExistence type="predicted"/>
<name>A0A4R2JVC8_9PSEU</name>
<evidence type="ECO:0000313" key="2">
    <source>
        <dbReference type="Proteomes" id="UP000295680"/>
    </source>
</evidence>
<sequence length="244" mass="28314">MTSTVRARPEVVSREQWLDARKALLAKEKEATKARDRLNAERRRLPMVKVEKDYAFTGPDGRYRLADLFDGRSQLYVHHFMWIDETDTGCSRCTGAADQTFTPPILADLHDHDVTFVAIARAPYPKIQAFTEGRGWMFPFYSSAGSDFNYDLHTTLDEDRAPVEYNYRTKDELLAQGFTEQDLRGDWPVNSVFLRDGDDVFHTYSAFARGMDHMVTPYTFLDLTPYGRQEQWEDSPTGWPKQYR</sequence>
<dbReference type="Proteomes" id="UP000295680">
    <property type="component" value="Unassembled WGS sequence"/>
</dbReference>
<dbReference type="InterPro" id="IPR010296">
    <property type="entry name" value="DUF899_thioredox"/>
</dbReference>
<protein>
    <submittedName>
        <fullName evidence="1">Putative dithiol-disulfide oxidoreductase (DUF899 family)</fullName>
    </submittedName>
</protein>
<keyword evidence="2" id="KW-1185">Reference proteome</keyword>
<accession>A0A4R2JVC8</accession>
<dbReference type="RefSeq" id="WP_132116409.1">
    <property type="nucleotide sequence ID" value="NZ_SLWS01000003.1"/>
</dbReference>
<dbReference type="EMBL" id="SLWS01000003">
    <property type="protein sequence ID" value="TCO61009.1"/>
    <property type="molecule type" value="Genomic_DNA"/>
</dbReference>
<dbReference type="AlphaFoldDB" id="A0A4R2JVC8"/>
<organism evidence="1 2">
    <name type="scientific">Actinocrispum wychmicini</name>
    <dbReference type="NCBI Taxonomy" id="1213861"/>
    <lineage>
        <taxon>Bacteria</taxon>
        <taxon>Bacillati</taxon>
        <taxon>Actinomycetota</taxon>
        <taxon>Actinomycetes</taxon>
        <taxon>Pseudonocardiales</taxon>
        <taxon>Pseudonocardiaceae</taxon>
        <taxon>Actinocrispum</taxon>
    </lineage>
</organism>
<dbReference type="OrthoDB" id="4721017at2"/>
<gene>
    <name evidence="1" type="ORF">EV192_103592</name>
</gene>